<dbReference type="AlphaFoldDB" id="E1Z5X0"/>
<dbReference type="EMBL" id="GL433837">
    <property type="protein sequence ID" value="EFN58827.1"/>
    <property type="molecule type" value="Genomic_DNA"/>
</dbReference>
<organism evidence="4">
    <name type="scientific">Chlorella variabilis</name>
    <name type="common">Green alga</name>
    <dbReference type="NCBI Taxonomy" id="554065"/>
    <lineage>
        <taxon>Eukaryota</taxon>
        <taxon>Viridiplantae</taxon>
        <taxon>Chlorophyta</taxon>
        <taxon>core chlorophytes</taxon>
        <taxon>Trebouxiophyceae</taxon>
        <taxon>Chlorellales</taxon>
        <taxon>Chlorellaceae</taxon>
        <taxon>Chlorella clade</taxon>
        <taxon>Chlorella</taxon>
    </lineage>
</organism>
<dbReference type="InterPro" id="IPR003582">
    <property type="entry name" value="ShKT_dom"/>
</dbReference>
<dbReference type="GeneID" id="17358164"/>
<dbReference type="PROSITE" id="PS51257">
    <property type="entry name" value="PROKAR_LIPOPROTEIN"/>
    <property type="match status" value="1"/>
</dbReference>
<evidence type="ECO:0000256" key="1">
    <source>
        <dbReference type="SAM" id="SignalP"/>
    </source>
</evidence>
<accession>E1Z5X0</accession>
<gene>
    <name evidence="3" type="ORF">CHLNCDRAFT_140661</name>
</gene>
<evidence type="ECO:0000259" key="2">
    <source>
        <dbReference type="SMART" id="SM00254"/>
    </source>
</evidence>
<dbReference type="SMART" id="SM00254">
    <property type="entry name" value="ShKT"/>
    <property type="match status" value="2"/>
</dbReference>
<dbReference type="Proteomes" id="UP000008141">
    <property type="component" value="Unassembled WGS sequence"/>
</dbReference>
<protein>
    <recommendedName>
        <fullName evidence="2">ShKT domain-containing protein</fullName>
    </recommendedName>
</protein>
<feature type="chain" id="PRO_5003156153" description="ShKT domain-containing protein" evidence="1">
    <location>
        <begin position="22"/>
        <end position="209"/>
    </location>
</feature>
<feature type="domain" description="ShKT" evidence="2">
    <location>
        <begin position="171"/>
        <end position="206"/>
    </location>
</feature>
<sequence>MKAFTLPLLVVCALFVASSCARQDGEAQQLLRESLRHLRPAGRALQQRAYSSASGEQTATAVAKATPTTASTQQSATGGAAQVLGISQVGDKVDVCQRGPANSAACKTLTTAGKRAGAVGTPQQHRSTGCTDIAPDTEFTCAEQAGFGKCDADFIFLGAYCLKSCNRCGDGCFDTAPSGASCVASQCNSTEVTASPYCLKTCGRCYAAA</sequence>
<name>E1Z5X0_CHLVA</name>
<feature type="domain" description="ShKT" evidence="2">
    <location>
        <begin position="129"/>
        <end position="169"/>
    </location>
</feature>
<feature type="signal peptide" evidence="1">
    <location>
        <begin position="1"/>
        <end position="21"/>
    </location>
</feature>
<reference evidence="3 4" key="1">
    <citation type="journal article" date="2010" name="Plant Cell">
        <title>The Chlorella variabilis NC64A genome reveals adaptation to photosymbiosis, coevolution with viruses, and cryptic sex.</title>
        <authorList>
            <person name="Blanc G."/>
            <person name="Duncan G."/>
            <person name="Agarkova I."/>
            <person name="Borodovsky M."/>
            <person name="Gurnon J."/>
            <person name="Kuo A."/>
            <person name="Lindquist E."/>
            <person name="Lucas S."/>
            <person name="Pangilinan J."/>
            <person name="Polle J."/>
            <person name="Salamov A."/>
            <person name="Terry A."/>
            <person name="Yamada T."/>
            <person name="Dunigan D.D."/>
            <person name="Grigoriev I.V."/>
            <person name="Claverie J.M."/>
            <person name="Van Etten J.L."/>
        </authorList>
    </citation>
    <scope>NUCLEOTIDE SEQUENCE [LARGE SCALE GENOMIC DNA]</scope>
    <source>
        <strain evidence="3 4">NC64A</strain>
    </source>
</reference>
<dbReference type="KEGG" id="cvr:CHLNCDRAFT_140661"/>
<keyword evidence="1" id="KW-0732">Signal</keyword>
<dbReference type="InParanoid" id="E1Z5X0"/>
<evidence type="ECO:0000313" key="4">
    <source>
        <dbReference type="Proteomes" id="UP000008141"/>
    </source>
</evidence>
<dbReference type="OrthoDB" id="513598at2759"/>
<dbReference type="RefSeq" id="XP_005850929.1">
    <property type="nucleotide sequence ID" value="XM_005850867.1"/>
</dbReference>
<keyword evidence="4" id="KW-1185">Reference proteome</keyword>
<evidence type="ECO:0000313" key="3">
    <source>
        <dbReference type="EMBL" id="EFN58827.1"/>
    </source>
</evidence>
<proteinExistence type="predicted"/>